<keyword evidence="5" id="KW-1185">Reference proteome</keyword>
<evidence type="ECO:0000313" key="3">
    <source>
        <dbReference type="EMBL" id="TDX95532.1"/>
    </source>
</evidence>
<evidence type="ECO:0000313" key="4">
    <source>
        <dbReference type="Proteomes" id="UP000269375"/>
    </source>
</evidence>
<name>A0A3N0W3C7_9FLAO</name>
<dbReference type="Proteomes" id="UP000269375">
    <property type="component" value="Unassembled WGS sequence"/>
</dbReference>
<evidence type="ECO:0000313" key="2">
    <source>
        <dbReference type="EMBL" id="ROH99561.1"/>
    </source>
</evidence>
<reference evidence="2 4" key="1">
    <citation type="submission" date="2018-11" db="EMBL/GenBank/DDBJ databases">
        <title>Proposal to divide the Flavobacteriaceae and reorganize its genera based on Amino Acid Identity values calculated from whole genome sequences.</title>
        <authorList>
            <person name="Nicholson A.C."/>
            <person name="Gulvik C.A."/>
            <person name="Whitney A.M."/>
            <person name="Humrighouse B.W."/>
            <person name="Bell M."/>
            <person name="Holmes B."/>
            <person name="Steigerwalt A."/>
            <person name="Villarma A."/>
            <person name="Sheth M."/>
            <person name="Batra D."/>
            <person name="Pryor J."/>
            <person name="Bernardet J.-F."/>
            <person name="Hugo C."/>
            <person name="Kampfer P."/>
            <person name="Newman J."/>
            <person name="Mcquiston J.R."/>
        </authorList>
    </citation>
    <scope>NUCLEOTIDE SEQUENCE [LARGE SCALE GENOMIC DNA]</scope>
    <source>
        <strain evidence="2 4">DSM 15235</strain>
    </source>
</reference>
<dbReference type="RefSeq" id="WP_123261275.1">
    <property type="nucleotide sequence ID" value="NZ_RJTX01000001.1"/>
</dbReference>
<feature type="signal peptide" evidence="1">
    <location>
        <begin position="1"/>
        <end position="18"/>
    </location>
</feature>
<dbReference type="EMBL" id="SOQW01000001">
    <property type="protein sequence ID" value="TDX95532.1"/>
    <property type="molecule type" value="Genomic_DNA"/>
</dbReference>
<gene>
    <name evidence="3" type="ORF">BCF50_1311</name>
    <name evidence="2" type="ORF">EGI05_01325</name>
</gene>
<dbReference type="OrthoDB" id="1274021at2"/>
<organism evidence="2 4">
    <name type="scientific">Chryseobacterium daecheongense</name>
    <dbReference type="NCBI Taxonomy" id="192389"/>
    <lineage>
        <taxon>Bacteria</taxon>
        <taxon>Pseudomonadati</taxon>
        <taxon>Bacteroidota</taxon>
        <taxon>Flavobacteriia</taxon>
        <taxon>Flavobacteriales</taxon>
        <taxon>Weeksellaceae</taxon>
        <taxon>Chryseobacterium group</taxon>
        <taxon>Chryseobacterium</taxon>
    </lineage>
</organism>
<feature type="chain" id="PRO_5017995616" description="Lipocalin-like domain-containing protein" evidence="1">
    <location>
        <begin position="19"/>
        <end position="144"/>
    </location>
</feature>
<keyword evidence="1" id="KW-0732">Signal</keyword>
<proteinExistence type="predicted"/>
<dbReference type="AlphaFoldDB" id="A0A3N0W3C7"/>
<reference evidence="3 5" key="2">
    <citation type="submission" date="2019-03" db="EMBL/GenBank/DDBJ databases">
        <title>Genomic Encyclopedia of Archaeal and Bacterial Type Strains, Phase II (KMG-II): from individual species to whole genera.</title>
        <authorList>
            <person name="Goeker M."/>
        </authorList>
    </citation>
    <scope>NUCLEOTIDE SEQUENCE [LARGE SCALE GENOMIC DNA]</scope>
    <source>
        <strain evidence="3 5">DSM 15235</strain>
    </source>
</reference>
<sequence length="144" mass="16164">MKKILVLLGLIFCVLGNAQQKETPKDFIALTGTWKTEVDGSPLTLQIKEVAKAFQFSLINVNKEEFIIQESEISSPAPSEYAVQVKKAHFVQYKDCSIKNAKIRLKKLEDNKISFSYSSDETDCSFGSDTGMDISDIEDLIFTK</sequence>
<dbReference type="Proteomes" id="UP000295709">
    <property type="component" value="Unassembled WGS sequence"/>
</dbReference>
<dbReference type="EMBL" id="RJTX01000001">
    <property type="protein sequence ID" value="ROH99561.1"/>
    <property type="molecule type" value="Genomic_DNA"/>
</dbReference>
<protein>
    <recommendedName>
        <fullName evidence="6">Lipocalin-like domain-containing protein</fullName>
    </recommendedName>
</protein>
<evidence type="ECO:0000256" key="1">
    <source>
        <dbReference type="SAM" id="SignalP"/>
    </source>
</evidence>
<evidence type="ECO:0000313" key="5">
    <source>
        <dbReference type="Proteomes" id="UP000295709"/>
    </source>
</evidence>
<evidence type="ECO:0008006" key="6">
    <source>
        <dbReference type="Google" id="ProtNLM"/>
    </source>
</evidence>
<accession>A0A3N0W3C7</accession>
<comment type="caution">
    <text evidence="2">The sequence shown here is derived from an EMBL/GenBank/DDBJ whole genome shotgun (WGS) entry which is preliminary data.</text>
</comment>